<keyword evidence="1" id="KW-0812">Transmembrane</keyword>
<accession>A0AAW1JRZ7</accession>
<reference evidence="2" key="1">
    <citation type="submission" date="2024-03" db="EMBL/GenBank/DDBJ databases">
        <title>WGS assembly of Saponaria officinalis var. Norfolk2.</title>
        <authorList>
            <person name="Jenkins J."/>
            <person name="Shu S."/>
            <person name="Grimwood J."/>
            <person name="Barry K."/>
            <person name="Goodstein D."/>
            <person name="Schmutz J."/>
            <person name="Leebens-Mack J."/>
            <person name="Osbourn A."/>
        </authorList>
    </citation>
    <scope>NUCLEOTIDE SEQUENCE [LARGE SCALE GENOMIC DNA]</scope>
    <source>
        <strain evidence="2">JIC</strain>
    </source>
</reference>
<keyword evidence="3" id="KW-1185">Reference proteome</keyword>
<evidence type="ECO:0000313" key="2">
    <source>
        <dbReference type="EMBL" id="KAK9705371.1"/>
    </source>
</evidence>
<proteinExistence type="predicted"/>
<dbReference type="Proteomes" id="UP001443914">
    <property type="component" value="Unassembled WGS sequence"/>
</dbReference>
<feature type="transmembrane region" description="Helical" evidence="1">
    <location>
        <begin position="42"/>
        <end position="63"/>
    </location>
</feature>
<name>A0AAW1JRZ7_SAPOF</name>
<evidence type="ECO:0008006" key="4">
    <source>
        <dbReference type="Google" id="ProtNLM"/>
    </source>
</evidence>
<evidence type="ECO:0000313" key="3">
    <source>
        <dbReference type="Proteomes" id="UP001443914"/>
    </source>
</evidence>
<protein>
    <recommendedName>
        <fullName evidence="4">NADH dehydrogenase subunit 5</fullName>
    </recommendedName>
</protein>
<gene>
    <name evidence="2" type="ORF">RND81_07G051800</name>
</gene>
<organism evidence="2 3">
    <name type="scientific">Saponaria officinalis</name>
    <name type="common">Common soapwort</name>
    <name type="synonym">Lychnis saponaria</name>
    <dbReference type="NCBI Taxonomy" id="3572"/>
    <lineage>
        <taxon>Eukaryota</taxon>
        <taxon>Viridiplantae</taxon>
        <taxon>Streptophyta</taxon>
        <taxon>Embryophyta</taxon>
        <taxon>Tracheophyta</taxon>
        <taxon>Spermatophyta</taxon>
        <taxon>Magnoliopsida</taxon>
        <taxon>eudicotyledons</taxon>
        <taxon>Gunneridae</taxon>
        <taxon>Pentapetalae</taxon>
        <taxon>Caryophyllales</taxon>
        <taxon>Caryophyllaceae</taxon>
        <taxon>Caryophylleae</taxon>
        <taxon>Saponaria</taxon>
    </lineage>
</organism>
<keyword evidence="1" id="KW-0472">Membrane</keyword>
<evidence type="ECO:0000256" key="1">
    <source>
        <dbReference type="SAM" id="Phobius"/>
    </source>
</evidence>
<sequence>MFDGLQLYIFFAFIYSTPSPLPHNSACLSGQTSFNSPSPQFHTMFITIGFLPLISNLNVSLFFHWTYLQVSVFPFIAFVLPFVANIIGADFLSSLIWSIFVLDCRFDSF</sequence>
<dbReference type="AlphaFoldDB" id="A0AAW1JRZ7"/>
<comment type="caution">
    <text evidence="2">The sequence shown here is derived from an EMBL/GenBank/DDBJ whole genome shotgun (WGS) entry which is preliminary data.</text>
</comment>
<dbReference type="EMBL" id="JBDFQZ010000007">
    <property type="protein sequence ID" value="KAK9705371.1"/>
    <property type="molecule type" value="Genomic_DNA"/>
</dbReference>
<feature type="transmembrane region" description="Helical" evidence="1">
    <location>
        <begin position="75"/>
        <end position="100"/>
    </location>
</feature>
<keyword evidence="1" id="KW-1133">Transmembrane helix</keyword>